<evidence type="ECO:0000313" key="2">
    <source>
        <dbReference type="EMBL" id="ETW74969.1"/>
    </source>
</evidence>
<dbReference type="EMBL" id="KI925467">
    <property type="protein sequence ID" value="ETW74969.1"/>
    <property type="molecule type" value="Genomic_DNA"/>
</dbReference>
<organism evidence="2 3">
    <name type="scientific">Heterobasidion irregulare (strain TC 32-1)</name>
    <dbReference type="NCBI Taxonomy" id="747525"/>
    <lineage>
        <taxon>Eukaryota</taxon>
        <taxon>Fungi</taxon>
        <taxon>Dikarya</taxon>
        <taxon>Basidiomycota</taxon>
        <taxon>Agaricomycotina</taxon>
        <taxon>Agaricomycetes</taxon>
        <taxon>Russulales</taxon>
        <taxon>Bondarzewiaceae</taxon>
        <taxon>Heterobasidion</taxon>
        <taxon>Heterobasidion annosum species complex</taxon>
    </lineage>
</organism>
<name>W4JNB6_HETIT</name>
<feature type="compositionally biased region" description="Basic and acidic residues" evidence="1">
    <location>
        <begin position="179"/>
        <end position="191"/>
    </location>
</feature>
<dbReference type="AlphaFoldDB" id="W4JNB6"/>
<dbReference type="GeneID" id="20674511"/>
<protein>
    <submittedName>
        <fullName evidence="2">Uncharacterized protein</fullName>
    </submittedName>
</protein>
<evidence type="ECO:0000313" key="3">
    <source>
        <dbReference type="Proteomes" id="UP000030671"/>
    </source>
</evidence>
<sequence>MGAQAPSRSGTHYFSRPWRIDAQTVQTSKHRWIVNFSGDDVVAGVYQTKKLSAEAEFGSTQGDIIVVRESTCCSTTSNFWWKQCKLLFSNDSSDLVLVGGEHRLISSRDVGDVATFRKAVASVGPAWAHACDGNFRGSQNTLALGETDIETSVDCGNSLYGSVLRRGLVRTNAPAPARHAQEDRTHTRPSREVASPSSPNSQPLSAAQQNKAEQGMSPNETRACADDRCRVWIHIDGETRSTASSAQSRGRRTQISAQTMQRPCTLRPYPVLTGSAAWDWPWRSILSQWRVVLSSPSRWRHQPLSEPEVSPERTQPQPRSEDRSRQSTINAKATPEDNRIRAGSA</sequence>
<proteinExistence type="predicted"/>
<feature type="region of interest" description="Disordered" evidence="1">
    <location>
        <begin position="297"/>
        <end position="345"/>
    </location>
</feature>
<evidence type="ECO:0000256" key="1">
    <source>
        <dbReference type="SAM" id="MobiDB-lite"/>
    </source>
</evidence>
<dbReference type="RefSeq" id="XP_009553427.1">
    <property type="nucleotide sequence ID" value="XM_009555132.1"/>
</dbReference>
<keyword evidence="3" id="KW-1185">Reference proteome</keyword>
<gene>
    <name evidence="2" type="ORF">HETIRDRAFT_431139</name>
</gene>
<accession>W4JNB6</accession>
<feature type="compositionally biased region" description="Polar residues" evidence="1">
    <location>
        <begin position="195"/>
        <end position="220"/>
    </location>
</feature>
<dbReference type="InParanoid" id="W4JNB6"/>
<dbReference type="HOGENOM" id="CLU_804247_0_0_1"/>
<feature type="region of interest" description="Disordered" evidence="1">
    <location>
        <begin position="171"/>
        <end position="221"/>
    </location>
</feature>
<feature type="region of interest" description="Disordered" evidence="1">
    <location>
        <begin position="240"/>
        <end position="261"/>
    </location>
</feature>
<reference evidence="2 3" key="1">
    <citation type="journal article" date="2012" name="New Phytol.">
        <title>Insight into trade-off between wood decay and parasitism from the genome of a fungal forest pathogen.</title>
        <authorList>
            <person name="Olson A."/>
            <person name="Aerts A."/>
            <person name="Asiegbu F."/>
            <person name="Belbahri L."/>
            <person name="Bouzid O."/>
            <person name="Broberg A."/>
            <person name="Canback B."/>
            <person name="Coutinho P.M."/>
            <person name="Cullen D."/>
            <person name="Dalman K."/>
            <person name="Deflorio G."/>
            <person name="van Diepen L.T."/>
            <person name="Dunand C."/>
            <person name="Duplessis S."/>
            <person name="Durling M."/>
            <person name="Gonthier P."/>
            <person name="Grimwood J."/>
            <person name="Fossdal C.G."/>
            <person name="Hansson D."/>
            <person name="Henrissat B."/>
            <person name="Hietala A."/>
            <person name="Himmelstrand K."/>
            <person name="Hoffmeister D."/>
            <person name="Hogberg N."/>
            <person name="James T.Y."/>
            <person name="Karlsson M."/>
            <person name="Kohler A."/>
            <person name="Kues U."/>
            <person name="Lee Y.H."/>
            <person name="Lin Y.C."/>
            <person name="Lind M."/>
            <person name="Lindquist E."/>
            <person name="Lombard V."/>
            <person name="Lucas S."/>
            <person name="Lunden K."/>
            <person name="Morin E."/>
            <person name="Murat C."/>
            <person name="Park J."/>
            <person name="Raffaello T."/>
            <person name="Rouze P."/>
            <person name="Salamov A."/>
            <person name="Schmutz J."/>
            <person name="Solheim H."/>
            <person name="Stahlberg J."/>
            <person name="Velez H."/>
            <person name="de Vries R.P."/>
            <person name="Wiebenga A."/>
            <person name="Woodward S."/>
            <person name="Yakovlev I."/>
            <person name="Garbelotto M."/>
            <person name="Martin F."/>
            <person name="Grigoriev I.V."/>
            <person name="Stenlid J."/>
        </authorList>
    </citation>
    <scope>NUCLEOTIDE SEQUENCE [LARGE SCALE GENOMIC DNA]</scope>
    <source>
        <strain evidence="2 3">TC 32-1</strain>
    </source>
</reference>
<dbReference type="KEGG" id="hir:HETIRDRAFT_431139"/>
<dbReference type="Proteomes" id="UP000030671">
    <property type="component" value="Unassembled WGS sequence"/>
</dbReference>
<feature type="compositionally biased region" description="Basic and acidic residues" evidence="1">
    <location>
        <begin position="334"/>
        <end position="345"/>
    </location>
</feature>